<organism evidence="1 2">
    <name type="scientific">Defluviicoccus vanus</name>
    <dbReference type="NCBI Taxonomy" id="111831"/>
    <lineage>
        <taxon>Bacteria</taxon>
        <taxon>Pseudomonadati</taxon>
        <taxon>Pseudomonadota</taxon>
        <taxon>Alphaproteobacteria</taxon>
        <taxon>Rhodospirillales</taxon>
        <taxon>Rhodospirillaceae</taxon>
        <taxon>Defluviicoccus</taxon>
    </lineage>
</organism>
<sequence>MGIATKLPMMNDTELATLHGNTKRLSNAGTPAQQSAAAALMPSITAELEARTSAATARKAKALVERRASKIKTGTAAAGIAQSVGDNEIA</sequence>
<gene>
    <name evidence="1" type="ORF">HQ394_17690</name>
</gene>
<evidence type="ECO:0000313" key="2">
    <source>
        <dbReference type="Proteomes" id="UP000516369"/>
    </source>
</evidence>
<dbReference type="Proteomes" id="UP000516369">
    <property type="component" value="Chromosome"/>
</dbReference>
<dbReference type="EMBL" id="CP053923">
    <property type="protein sequence ID" value="QNT70809.1"/>
    <property type="molecule type" value="Genomic_DNA"/>
</dbReference>
<evidence type="ECO:0000313" key="1">
    <source>
        <dbReference type="EMBL" id="QNT70809.1"/>
    </source>
</evidence>
<dbReference type="KEGG" id="dvn:HQ394_17690"/>
<dbReference type="AlphaFoldDB" id="A0A7H1N523"/>
<protein>
    <submittedName>
        <fullName evidence="1">Uncharacterized protein</fullName>
    </submittedName>
</protein>
<keyword evidence="2" id="KW-1185">Reference proteome</keyword>
<reference evidence="1 2" key="1">
    <citation type="submission" date="2020-05" db="EMBL/GenBank/DDBJ databases">
        <title>Complete closed genome sequence of Defluviicoccus vanus.</title>
        <authorList>
            <person name="Bessarab I."/>
            <person name="Arumugam K."/>
            <person name="Maszenan A.M."/>
            <person name="Seviour R.J."/>
            <person name="Williams R.B."/>
        </authorList>
    </citation>
    <scope>NUCLEOTIDE SEQUENCE [LARGE SCALE GENOMIC DNA]</scope>
    <source>
        <strain evidence="1 2">Ben 114</strain>
    </source>
</reference>
<proteinExistence type="predicted"/>
<name>A0A7H1N523_9PROT</name>
<dbReference type="RefSeq" id="WP_190261274.1">
    <property type="nucleotide sequence ID" value="NZ_CP053923.1"/>
</dbReference>
<accession>A0A7H1N523</accession>